<dbReference type="InterPro" id="IPR036445">
    <property type="entry name" value="GPCR_2_extracell_dom_sf"/>
</dbReference>
<dbReference type="AlphaFoldDB" id="A0A1Y3BCF8"/>
<dbReference type="Pfam" id="PF02793">
    <property type="entry name" value="HRM"/>
    <property type="match status" value="1"/>
</dbReference>
<proteinExistence type="predicted"/>
<dbReference type="Proteomes" id="UP000194236">
    <property type="component" value="Unassembled WGS sequence"/>
</dbReference>
<comment type="caution">
    <text evidence="2">The sequence shown here is derived from an EMBL/GenBank/DDBJ whole genome shotgun (WGS) entry which is preliminary data.</text>
</comment>
<dbReference type="PANTHER" id="PTHR45620">
    <property type="entry name" value="PDF RECEPTOR-LIKE PROTEIN-RELATED"/>
    <property type="match status" value="1"/>
</dbReference>
<dbReference type="PANTHER" id="PTHR45620:SF42">
    <property type="entry name" value="G-PROTEIN COUPLED RECEPTOR SEB-2"/>
    <property type="match status" value="1"/>
</dbReference>
<dbReference type="InterPro" id="IPR001879">
    <property type="entry name" value="GPCR_2_extracellular_dom"/>
</dbReference>
<reference evidence="2 3" key="1">
    <citation type="submission" date="2017-03" db="EMBL/GenBank/DDBJ databases">
        <title>Genome Survey of Euroglyphus maynei.</title>
        <authorList>
            <person name="Arlian L.G."/>
            <person name="Morgan M.S."/>
            <person name="Rider S.D."/>
        </authorList>
    </citation>
    <scope>NUCLEOTIDE SEQUENCE [LARGE SCALE GENOMIC DNA]</scope>
    <source>
        <strain evidence="2">Arlian Lab</strain>
        <tissue evidence="2">Whole body</tissue>
    </source>
</reference>
<dbReference type="PROSITE" id="PS50227">
    <property type="entry name" value="G_PROTEIN_RECEP_F2_3"/>
    <property type="match status" value="1"/>
</dbReference>
<accession>A0A1Y3BCF8</accession>
<dbReference type="GO" id="GO:0005886">
    <property type="term" value="C:plasma membrane"/>
    <property type="evidence" value="ECO:0007669"/>
    <property type="project" value="TreeGrafter"/>
</dbReference>
<gene>
    <name evidence="2" type="ORF">BLA29_009092</name>
</gene>
<dbReference type="InterPro" id="IPR050332">
    <property type="entry name" value="GPCR_2"/>
</dbReference>
<keyword evidence="3" id="KW-1185">Reference proteome</keyword>
<dbReference type="Gene3D" id="4.10.1240.10">
    <property type="entry name" value="GPCR, family 2, extracellular hormone receptor domain"/>
    <property type="match status" value="1"/>
</dbReference>
<name>A0A1Y3BCF8_EURMA</name>
<dbReference type="OrthoDB" id="16753at2759"/>
<dbReference type="InterPro" id="IPR017983">
    <property type="entry name" value="GPCR_2_secretin-like_CS"/>
</dbReference>
<dbReference type="SMART" id="SM00008">
    <property type="entry name" value="HormR"/>
    <property type="match status" value="1"/>
</dbReference>
<evidence type="ECO:0000259" key="1">
    <source>
        <dbReference type="PROSITE" id="PS50227"/>
    </source>
</evidence>
<evidence type="ECO:0000313" key="3">
    <source>
        <dbReference type="Proteomes" id="UP000194236"/>
    </source>
</evidence>
<dbReference type="SUPFAM" id="SSF111418">
    <property type="entry name" value="Hormone receptor domain"/>
    <property type="match status" value="1"/>
</dbReference>
<organism evidence="2 3">
    <name type="scientific">Euroglyphus maynei</name>
    <name type="common">Mayne's house dust mite</name>
    <dbReference type="NCBI Taxonomy" id="6958"/>
    <lineage>
        <taxon>Eukaryota</taxon>
        <taxon>Metazoa</taxon>
        <taxon>Ecdysozoa</taxon>
        <taxon>Arthropoda</taxon>
        <taxon>Chelicerata</taxon>
        <taxon>Arachnida</taxon>
        <taxon>Acari</taxon>
        <taxon>Acariformes</taxon>
        <taxon>Sarcoptiformes</taxon>
        <taxon>Astigmata</taxon>
        <taxon>Psoroptidia</taxon>
        <taxon>Analgoidea</taxon>
        <taxon>Pyroglyphidae</taxon>
        <taxon>Pyroglyphinae</taxon>
        <taxon>Euroglyphus</taxon>
    </lineage>
</organism>
<protein>
    <recommendedName>
        <fullName evidence="1">G-protein coupled receptors family 2 profile 1 domain-containing protein</fullName>
    </recommendedName>
</protein>
<sequence>MESGNQEQIIQHFPLTIDQLQKIYEIRERMIHSKFTQNIESEKAFINCIDNVLSKPSNFNVAESSSSSFCERTFDGWTCFNDTPAGEVSYFPCPDFVYGFNPQSLFFFFVLITKIINNTVIDSYKKNSFFSFCTTKTTKTDQAHKTCTKEGKWRVHHETHVPWTNYTSCVDIPDLNVSLLLLLKLIFFPLNYLFT</sequence>
<dbReference type="GO" id="GO:0007188">
    <property type="term" value="P:adenylate cyclase-modulating G protein-coupled receptor signaling pathway"/>
    <property type="evidence" value="ECO:0007669"/>
    <property type="project" value="TreeGrafter"/>
</dbReference>
<dbReference type="GO" id="GO:0008528">
    <property type="term" value="F:G protein-coupled peptide receptor activity"/>
    <property type="evidence" value="ECO:0007669"/>
    <property type="project" value="TreeGrafter"/>
</dbReference>
<dbReference type="PROSITE" id="PS00649">
    <property type="entry name" value="G_PROTEIN_RECEP_F2_1"/>
    <property type="match status" value="1"/>
</dbReference>
<evidence type="ECO:0000313" key="2">
    <source>
        <dbReference type="EMBL" id="OTF78590.1"/>
    </source>
</evidence>
<dbReference type="EMBL" id="MUJZ01027261">
    <property type="protein sequence ID" value="OTF78590.1"/>
    <property type="molecule type" value="Genomic_DNA"/>
</dbReference>
<feature type="domain" description="G-protein coupled receptors family 2 profile 1" evidence="1">
    <location>
        <begin position="47"/>
        <end position="173"/>
    </location>
</feature>